<keyword evidence="2" id="KW-1185">Reference proteome</keyword>
<dbReference type="Proteomes" id="UP001183648">
    <property type="component" value="Unassembled WGS sequence"/>
</dbReference>
<protein>
    <submittedName>
        <fullName evidence="1">Uncharacterized protein</fullName>
    </submittedName>
</protein>
<dbReference type="EMBL" id="JAVDYG010000001">
    <property type="protein sequence ID" value="MDR7360802.1"/>
    <property type="molecule type" value="Genomic_DNA"/>
</dbReference>
<comment type="caution">
    <text evidence="1">The sequence shown here is derived from an EMBL/GenBank/DDBJ whole genome shotgun (WGS) entry which is preliminary data.</text>
</comment>
<dbReference type="RefSeq" id="WP_310297822.1">
    <property type="nucleotide sequence ID" value="NZ_BAAAPS010000009.1"/>
</dbReference>
<evidence type="ECO:0000313" key="1">
    <source>
        <dbReference type="EMBL" id="MDR7360802.1"/>
    </source>
</evidence>
<sequence>MTQQDLLITRALEALHDSYVEAVNDAVGQDRMDLVDRLAAEFDREARALMGEPAQRAA</sequence>
<proteinExistence type="predicted"/>
<accession>A0ABU2BQ82</accession>
<organism evidence="1 2">
    <name type="scientific">Nocardioides marmoribigeumensis</name>
    <dbReference type="NCBI Taxonomy" id="433649"/>
    <lineage>
        <taxon>Bacteria</taxon>
        <taxon>Bacillati</taxon>
        <taxon>Actinomycetota</taxon>
        <taxon>Actinomycetes</taxon>
        <taxon>Propionibacteriales</taxon>
        <taxon>Nocardioidaceae</taxon>
        <taxon>Nocardioides</taxon>
    </lineage>
</organism>
<gene>
    <name evidence="1" type="ORF">J2S63_000355</name>
</gene>
<reference evidence="1 2" key="1">
    <citation type="submission" date="2023-07" db="EMBL/GenBank/DDBJ databases">
        <title>Sequencing the genomes of 1000 actinobacteria strains.</title>
        <authorList>
            <person name="Klenk H.-P."/>
        </authorList>
    </citation>
    <scope>NUCLEOTIDE SEQUENCE [LARGE SCALE GENOMIC DNA]</scope>
    <source>
        <strain evidence="1 2">DSM 19426</strain>
    </source>
</reference>
<evidence type="ECO:0000313" key="2">
    <source>
        <dbReference type="Proteomes" id="UP001183648"/>
    </source>
</evidence>
<name>A0ABU2BQ82_9ACTN</name>